<dbReference type="EMBL" id="BNAD01000001">
    <property type="protein sequence ID" value="GHE15477.1"/>
    <property type="molecule type" value="Genomic_DNA"/>
</dbReference>
<dbReference type="Proteomes" id="UP000597341">
    <property type="component" value="Unassembled WGS sequence"/>
</dbReference>
<dbReference type="PANTHER" id="PTHR12737:SF9">
    <property type="entry name" value="DIMETHYLARGININASE"/>
    <property type="match status" value="1"/>
</dbReference>
<dbReference type="InterPro" id="IPR033199">
    <property type="entry name" value="DDAH-like"/>
</dbReference>
<protein>
    <submittedName>
        <fullName evidence="3">N(G),N(G)-dimethylarginine dimethylaminohydrolase</fullName>
    </submittedName>
</protein>
<reference evidence="4" key="1">
    <citation type="journal article" date="2019" name="Int. J. Syst. Evol. Microbiol.">
        <title>The Global Catalogue of Microorganisms (GCM) 10K type strain sequencing project: providing services to taxonomists for standard genome sequencing and annotation.</title>
        <authorList>
            <consortium name="The Broad Institute Genomics Platform"/>
            <consortium name="The Broad Institute Genome Sequencing Center for Infectious Disease"/>
            <person name="Wu L."/>
            <person name="Ma J."/>
        </authorList>
    </citation>
    <scope>NUCLEOTIDE SEQUENCE [LARGE SCALE GENOMIC DNA]</scope>
    <source>
        <strain evidence="4">CGMCC 1.12791</strain>
    </source>
</reference>
<dbReference type="PANTHER" id="PTHR12737">
    <property type="entry name" value="DIMETHYLARGININE DIMETHYLAMINOHYDROLASE"/>
    <property type="match status" value="1"/>
</dbReference>
<evidence type="ECO:0000256" key="1">
    <source>
        <dbReference type="ARBA" id="ARBA00008532"/>
    </source>
</evidence>
<evidence type="ECO:0000313" key="4">
    <source>
        <dbReference type="Proteomes" id="UP000597341"/>
    </source>
</evidence>
<proteinExistence type="inferred from homology"/>
<name>A0ABQ3HI01_9ACTN</name>
<keyword evidence="4" id="KW-1185">Reference proteome</keyword>
<evidence type="ECO:0000313" key="3">
    <source>
        <dbReference type="EMBL" id="GHE15477.1"/>
    </source>
</evidence>
<gene>
    <name evidence="3" type="primary">ddaH</name>
    <name evidence="3" type="ORF">GCM10011376_03790</name>
</gene>
<keyword evidence="2" id="KW-0378">Hydrolase</keyword>
<comment type="caution">
    <text evidence="3">The sequence shown here is derived from an EMBL/GenBank/DDBJ whole genome shotgun (WGS) entry which is preliminary data.</text>
</comment>
<dbReference type="Gene3D" id="3.75.10.10">
    <property type="entry name" value="L-arginine/glycine Amidinotransferase, Chain A"/>
    <property type="match status" value="1"/>
</dbReference>
<dbReference type="RefSeq" id="WP_191277657.1">
    <property type="nucleotide sequence ID" value="NZ_BNAD01000001.1"/>
</dbReference>
<dbReference type="SUPFAM" id="SSF55909">
    <property type="entry name" value="Pentein"/>
    <property type="match status" value="1"/>
</dbReference>
<dbReference type="NCBIfam" id="NF045660">
    <property type="entry name" value="DiMthArgaseDdahStm"/>
    <property type="match status" value="1"/>
</dbReference>
<sequence length="254" mass="27271">MNRRALVRRPSPRLAEGLLTHLDRVPVDLDLALHQWEAYVAALQAEGWETIEVPEAPECPDSVFVEDTVVMYGDLAVITRPGADERKPETAGTEQVLRELGHRIAHIEAPGTLDGGDVLKHDGTVWVGLGGRTNRAGIDQLAALLAPLGASVVAVPLTRALHLKSAVTALPDGTVVGWPDVVDDPGVWPSFLAVPEEPGAHVVLLDESTVLMSAAAPRTRALYEERGLRVVGVDVTEYEKLEGCVTCLSVRLRG</sequence>
<evidence type="ECO:0000256" key="2">
    <source>
        <dbReference type="ARBA" id="ARBA00022801"/>
    </source>
</evidence>
<organism evidence="3 4">
    <name type="scientific">Nocardioides flavus</name>
    <name type="common">ex Wang et al. 2016</name>
    <dbReference type="NCBI Taxonomy" id="2058780"/>
    <lineage>
        <taxon>Bacteria</taxon>
        <taxon>Bacillati</taxon>
        <taxon>Actinomycetota</taxon>
        <taxon>Actinomycetes</taxon>
        <taxon>Propionibacteriales</taxon>
        <taxon>Nocardioidaceae</taxon>
        <taxon>Nocardioides</taxon>
    </lineage>
</organism>
<comment type="similarity">
    <text evidence="1">Belongs to the DDAH family.</text>
</comment>
<accession>A0ABQ3HI01</accession>
<dbReference type="Pfam" id="PF02274">
    <property type="entry name" value="ADI"/>
    <property type="match status" value="1"/>
</dbReference>